<keyword evidence="3" id="KW-0067">ATP-binding</keyword>
<dbReference type="PANTHER" id="PTHR32039">
    <property type="entry name" value="MAGNESIUM-CHELATASE SUBUNIT CHLI"/>
    <property type="match status" value="1"/>
</dbReference>
<evidence type="ECO:0000313" key="5">
    <source>
        <dbReference type="EMBL" id="TWJ33489.1"/>
    </source>
</evidence>
<evidence type="ECO:0000313" key="6">
    <source>
        <dbReference type="Proteomes" id="UP000319449"/>
    </source>
</evidence>
<dbReference type="InterPro" id="IPR000523">
    <property type="entry name" value="Mg_chelatse_chII-like_cat_dom"/>
</dbReference>
<evidence type="ECO:0000256" key="1">
    <source>
        <dbReference type="ARBA" id="ARBA00006354"/>
    </source>
</evidence>
<dbReference type="SUPFAM" id="SSF54211">
    <property type="entry name" value="Ribosomal protein S5 domain 2-like"/>
    <property type="match status" value="1"/>
</dbReference>
<dbReference type="GO" id="GO:0005524">
    <property type="term" value="F:ATP binding"/>
    <property type="evidence" value="ECO:0007669"/>
    <property type="project" value="UniProtKB-KW"/>
</dbReference>
<dbReference type="OrthoDB" id="9813147at2"/>
<evidence type="ECO:0000259" key="4">
    <source>
        <dbReference type="SMART" id="SM00382"/>
    </source>
</evidence>
<dbReference type="InterPro" id="IPR004482">
    <property type="entry name" value="Mg_chelat-rel"/>
</dbReference>
<comment type="caution">
    <text evidence="5">The sequence shown here is derived from an EMBL/GenBank/DDBJ whole genome shotgun (WGS) entry which is preliminary data.</text>
</comment>
<organism evidence="5 6">
    <name type="scientific">Geobacter argillaceus</name>
    <dbReference type="NCBI Taxonomy" id="345631"/>
    <lineage>
        <taxon>Bacteria</taxon>
        <taxon>Pseudomonadati</taxon>
        <taxon>Thermodesulfobacteriota</taxon>
        <taxon>Desulfuromonadia</taxon>
        <taxon>Geobacterales</taxon>
        <taxon>Geobacteraceae</taxon>
        <taxon>Geobacter</taxon>
    </lineage>
</organism>
<dbReference type="Pfam" id="PF13541">
    <property type="entry name" value="ChlI"/>
    <property type="match status" value="1"/>
</dbReference>
<dbReference type="InterPro" id="IPR045006">
    <property type="entry name" value="CHLI-like"/>
</dbReference>
<dbReference type="InterPro" id="IPR020568">
    <property type="entry name" value="Ribosomal_Su5_D2-typ_SF"/>
</dbReference>
<dbReference type="SMART" id="SM00382">
    <property type="entry name" value="AAA"/>
    <property type="match status" value="1"/>
</dbReference>
<dbReference type="InterPro" id="IPR027417">
    <property type="entry name" value="P-loop_NTPase"/>
</dbReference>
<proteinExistence type="inferred from homology"/>
<dbReference type="NCBIfam" id="TIGR00368">
    <property type="entry name" value="YifB family Mg chelatase-like AAA ATPase"/>
    <property type="match status" value="1"/>
</dbReference>
<dbReference type="CDD" id="cd00009">
    <property type="entry name" value="AAA"/>
    <property type="match status" value="1"/>
</dbReference>
<name>A0A562WUZ0_9BACT</name>
<dbReference type="SUPFAM" id="SSF52540">
    <property type="entry name" value="P-loop containing nucleoside triphosphate hydrolases"/>
    <property type="match status" value="1"/>
</dbReference>
<dbReference type="RefSeq" id="WP_145017106.1">
    <property type="nucleotide sequence ID" value="NZ_VLLN01000001.1"/>
</dbReference>
<dbReference type="InterPro" id="IPR014721">
    <property type="entry name" value="Ribsml_uS5_D2-typ_fold_subgr"/>
</dbReference>
<dbReference type="InterPro" id="IPR001208">
    <property type="entry name" value="MCM_dom"/>
</dbReference>
<keyword evidence="6" id="KW-1185">Reference proteome</keyword>
<dbReference type="GO" id="GO:0003677">
    <property type="term" value="F:DNA binding"/>
    <property type="evidence" value="ECO:0007669"/>
    <property type="project" value="InterPro"/>
</dbReference>
<dbReference type="Proteomes" id="UP000319449">
    <property type="component" value="Unassembled WGS sequence"/>
</dbReference>
<dbReference type="InterPro" id="IPR025158">
    <property type="entry name" value="Mg_chelat-rel_C"/>
</dbReference>
<keyword evidence="2" id="KW-0547">Nucleotide-binding</keyword>
<dbReference type="InterPro" id="IPR003593">
    <property type="entry name" value="AAA+_ATPase"/>
</dbReference>
<evidence type="ECO:0000256" key="3">
    <source>
        <dbReference type="ARBA" id="ARBA00022840"/>
    </source>
</evidence>
<dbReference type="EMBL" id="VLLN01000001">
    <property type="protein sequence ID" value="TWJ33489.1"/>
    <property type="molecule type" value="Genomic_DNA"/>
</dbReference>
<dbReference type="Pfam" id="PF13335">
    <property type="entry name" value="Mg_chelatase_C"/>
    <property type="match status" value="1"/>
</dbReference>
<dbReference type="Gene3D" id="3.30.230.10">
    <property type="match status" value="1"/>
</dbReference>
<dbReference type="Pfam" id="PF01078">
    <property type="entry name" value="Mg_chelatase"/>
    <property type="match status" value="1"/>
</dbReference>
<comment type="similarity">
    <text evidence="1">Belongs to the Mg-chelatase subunits D/I family. ComM subfamily.</text>
</comment>
<dbReference type="AlphaFoldDB" id="A0A562WUZ0"/>
<reference evidence="5 6" key="1">
    <citation type="submission" date="2019-07" db="EMBL/GenBank/DDBJ databases">
        <title>Genomic Encyclopedia of Archaeal and Bacterial Type Strains, Phase II (KMG-II): from individual species to whole genera.</title>
        <authorList>
            <person name="Goeker M."/>
        </authorList>
    </citation>
    <scope>NUCLEOTIDE SEQUENCE [LARGE SCALE GENOMIC DNA]</scope>
    <source>
        <strain evidence="5 6">ATCC BAA-1139</strain>
    </source>
</reference>
<protein>
    <submittedName>
        <fullName evidence="5">Magnesium chelatase family protein</fullName>
    </submittedName>
</protein>
<feature type="domain" description="AAA+ ATPase" evidence="4">
    <location>
        <begin position="213"/>
        <end position="396"/>
    </location>
</feature>
<dbReference type="Gene3D" id="3.40.50.300">
    <property type="entry name" value="P-loop containing nucleotide triphosphate hydrolases"/>
    <property type="match status" value="1"/>
</dbReference>
<accession>A0A562WUZ0</accession>
<dbReference type="PRINTS" id="PR01657">
    <property type="entry name" value="MCMFAMILY"/>
</dbReference>
<evidence type="ECO:0000256" key="2">
    <source>
        <dbReference type="ARBA" id="ARBA00022741"/>
    </source>
</evidence>
<dbReference type="PANTHER" id="PTHR32039:SF7">
    <property type="entry name" value="COMPETENCE PROTEIN COMM"/>
    <property type="match status" value="1"/>
</dbReference>
<sequence length="509" mass="55618">MLAKVLSSALHGIDAITVAVEVDIAQGLPQFATVGLPDGAVKESKDRVKAALKNSGYDFPARRITVNLAPADIRKEGASFDLPIAIGILAATGVVKEGRLGDYLLVGELSLDGSIKPVRGCLPVAVAARQKGYAGVILARDNASESAVVEGIVVIGVSELAEVVQFLNGELEIEPHRVDVQELFRQESVYHEDFAEVRGQEHAKRALEVAASGAHNLLMIGPPGSGKTMLARRIPTILPKMSFAEAIETTKLYSIMGLLDRERALIAQRPFRRPHHTISDIGLIGGGNTPKPGEVSLANHGLLFLDEMPEFKKSVLEVLRQPMEDGRVTISRALTSITYPAQFMLVAALNPCPCGYSGDPAHTCSCTPREIHRYRTRLSGPLLDRIDIHIEVPAVKYRELVDRQEGESSAAIAARVERSRVIQRERFSGTKVHSNAQMPPRFIRKFCELDAAGNRMLEMVTDRLGLSARSYTRILKVARTIADLDGAENIREQHLAEAIQYRSLDRKTV</sequence>
<gene>
    <name evidence="5" type="ORF">JN12_00163</name>
</gene>